<dbReference type="GO" id="GO:0016787">
    <property type="term" value="F:hydrolase activity"/>
    <property type="evidence" value="ECO:0007669"/>
    <property type="project" value="InterPro"/>
</dbReference>
<dbReference type="Gene3D" id="1.10.760.10">
    <property type="entry name" value="Cytochrome c-like domain"/>
    <property type="match status" value="5"/>
</dbReference>
<keyword evidence="2 4" id="KW-0479">Metal-binding</keyword>
<keyword evidence="9" id="KW-1185">Reference proteome</keyword>
<dbReference type="GO" id="GO:0046872">
    <property type="term" value="F:metal ion binding"/>
    <property type="evidence" value="ECO:0007669"/>
    <property type="project" value="UniProtKB-KW"/>
</dbReference>
<reference evidence="8 9" key="1">
    <citation type="submission" date="2019-02" db="EMBL/GenBank/DDBJ databases">
        <title>Deep-cultivation of Planctomycetes and their phenomic and genomic characterization uncovers novel biology.</title>
        <authorList>
            <person name="Wiegand S."/>
            <person name="Jogler M."/>
            <person name="Boedeker C."/>
            <person name="Pinto D."/>
            <person name="Vollmers J."/>
            <person name="Rivas-Marin E."/>
            <person name="Kohn T."/>
            <person name="Peeters S.H."/>
            <person name="Heuer A."/>
            <person name="Rast P."/>
            <person name="Oberbeckmann S."/>
            <person name="Bunk B."/>
            <person name="Jeske O."/>
            <person name="Meyerdierks A."/>
            <person name="Storesund J.E."/>
            <person name="Kallscheuer N."/>
            <person name="Luecker S."/>
            <person name="Lage O.M."/>
            <person name="Pohl T."/>
            <person name="Merkel B.J."/>
            <person name="Hornburger P."/>
            <person name="Mueller R.-W."/>
            <person name="Bruemmer F."/>
            <person name="Labrenz M."/>
            <person name="Spormann A.M."/>
            <person name="Op den Camp H."/>
            <person name="Overmann J."/>
            <person name="Amann R."/>
            <person name="Jetten M.S.M."/>
            <person name="Mascher T."/>
            <person name="Medema M.H."/>
            <person name="Devos D.P."/>
            <person name="Kaster A.-K."/>
            <person name="Ovreas L."/>
            <person name="Rohde M."/>
            <person name="Galperin M.Y."/>
            <person name="Jogler C."/>
        </authorList>
    </citation>
    <scope>NUCLEOTIDE SEQUENCE [LARGE SCALE GENOMIC DNA]</scope>
    <source>
        <strain evidence="8 9">Mal4</strain>
    </source>
</reference>
<dbReference type="GO" id="GO:0009055">
    <property type="term" value="F:electron transfer activity"/>
    <property type="evidence" value="ECO:0007669"/>
    <property type="project" value="InterPro"/>
</dbReference>
<dbReference type="Pfam" id="PF07691">
    <property type="entry name" value="PA14"/>
    <property type="match status" value="1"/>
</dbReference>
<dbReference type="SUPFAM" id="SSF46626">
    <property type="entry name" value="Cytochrome c"/>
    <property type="match status" value="3"/>
</dbReference>
<dbReference type="KEGG" id="mri:Mal4_48480"/>
<evidence type="ECO:0000259" key="7">
    <source>
        <dbReference type="PROSITE" id="PS51820"/>
    </source>
</evidence>
<dbReference type="PROSITE" id="PS51007">
    <property type="entry name" value="CYTC"/>
    <property type="match status" value="2"/>
</dbReference>
<feature type="chain" id="PRO_5021984496" evidence="5">
    <location>
        <begin position="23"/>
        <end position="1212"/>
    </location>
</feature>
<keyword evidence="5" id="KW-0732">Signal</keyword>
<dbReference type="SUPFAM" id="SSF48695">
    <property type="entry name" value="Multiheme cytochromes"/>
    <property type="match status" value="1"/>
</dbReference>
<dbReference type="PROSITE" id="PS51820">
    <property type="entry name" value="PA14"/>
    <property type="match status" value="1"/>
</dbReference>
<dbReference type="Gene3D" id="2.60.120.560">
    <property type="entry name" value="Exo-inulinase, domain 1"/>
    <property type="match status" value="1"/>
</dbReference>
<dbReference type="Pfam" id="PF06439">
    <property type="entry name" value="3keto-disac_hyd"/>
    <property type="match status" value="1"/>
</dbReference>
<dbReference type="GO" id="GO:0020037">
    <property type="term" value="F:heme binding"/>
    <property type="evidence" value="ECO:0007669"/>
    <property type="project" value="InterPro"/>
</dbReference>
<dbReference type="AlphaFoldDB" id="A0A517ZDH6"/>
<keyword evidence="1 4" id="KW-0349">Heme</keyword>
<dbReference type="Pfam" id="PF00034">
    <property type="entry name" value="Cytochrom_C"/>
    <property type="match status" value="1"/>
</dbReference>
<dbReference type="PANTHER" id="PTHR33546:SF1">
    <property type="entry name" value="LARGE, MULTIFUNCTIONAL SECRETED PROTEIN"/>
    <property type="match status" value="1"/>
</dbReference>
<evidence type="ECO:0000256" key="2">
    <source>
        <dbReference type="ARBA" id="ARBA00022723"/>
    </source>
</evidence>
<dbReference type="SMART" id="SM00758">
    <property type="entry name" value="PA14"/>
    <property type="match status" value="1"/>
</dbReference>
<feature type="signal peptide" evidence="5">
    <location>
        <begin position="1"/>
        <end position="22"/>
    </location>
</feature>
<keyword evidence="3 4" id="KW-0408">Iron</keyword>
<organism evidence="8 9">
    <name type="scientific">Maioricimonas rarisocia</name>
    <dbReference type="NCBI Taxonomy" id="2528026"/>
    <lineage>
        <taxon>Bacteria</taxon>
        <taxon>Pseudomonadati</taxon>
        <taxon>Planctomycetota</taxon>
        <taxon>Planctomycetia</taxon>
        <taxon>Planctomycetales</taxon>
        <taxon>Planctomycetaceae</taxon>
        <taxon>Maioricimonas</taxon>
    </lineage>
</organism>
<protein>
    <submittedName>
        <fullName evidence="8">Cytochrome c</fullName>
    </submittedName>
</protein>
<feature type="domain" description="Cytochrome c" evidence="6">
    <location>
        <begin position="327"/>
        <end position="418"/>
    </location>
</feature>
<dbReference type="InterPro" id="IPR036280">
    <property type="entry name" value="Multihaem_cyt_sf"/>
</dbReference>
<sequence length="1212" mass="133337" precursor="true">MPFRSMLGAGLLLALLNAPVFPQDAKTTYATPEEAAADPDFALQGEYANDRLAIQVVALGDDEFEVVTYRGGLPGAGWNGKDRQSSEEDGEAVRELIEDLELKKVTRKSPTLGAEPPRGAVVLFDGTEESLKDHWQQGARMTDDGLLMQGATSVDTFRDFSLHIEFRLPFMPHARGQARGNSGIYYQGRYETQMLDSFGLEGTDNETGGIYEIRDPDINMCLPPLTWQTYDVDFTAARFDEDGNKTANAKITVRLNGVVVHRDVEIPRTTRAAPVQESPEPGPIYLQDHGNPVRYRNIWVLPRDAEKEARRPIVPGFERFYGQAGSDDAAGGRMLIGELGCTNCHAASADLKAHVQTKQAPILDEVGKRVRPEWALEFISNPHSAKPGTTMPALLEGWSEEDRTAAATAIVNFLLSTGQISEQLADKPAAARGRKLFREVGCVACHAPREGETVRSATTVPLPDFSQKYGLQGLANFLKDPHKVRPSGRMPAMNLDDKQARDLATYLLGAQSRRPRNPNLTYKAYHGSWDELPDFDSLEPADEGESAGLDVYAAGRTDGFALQFEGYLNVKTEGRYRFYLGSDDGSALYIDGNKAVDVDGVHPHTVETGRITLTEGVHAIRVDYFEKGGEESLSLEYEGPDIPRQDLSLQLWMTPEGNPEPKQVDGEDETELFVFDGSQVETGRKLFASLGCASCHQLKQGGKAIASQLQARPLDQLDTSRGCLASEPAAGRSAADVPVPEYDLSPTQQNALIAALHSPVPSDAAAPADRIHTTMAQFNCYACHSRDDVGGAEADRNPLFLSTIPEMGDEGRLPPPLDGVGDKLSDNWLKHVQANGAKDRPYMLTKMPKFGTGNVGHLTEAFAKVDRRTEAGIPTIDEPEHRIKSTGRELVGEQGLACIKCHTFGKTRATGIQALDLQTMTKRLREDWFHRYLFDPPAYRPGTRMPTGFPNGQATVKHIYDGDPGRQIAAMWAYLEDGNKAGIPDGLLFDAIELKPSDRPIIYRNFIEDLSPRGIAVGYPEHCNLAWDANDLCLKLIWHGRFIDASQHWTGRGQGTQRPLGDHVMRLEDSAPIAVLESADTQWPTESARDRGYRFRGYRLDADGRPTFVYSGPAGEVHDNPQPVPSGKEEGTFSRKFTITADEATENVWFRAATGEQIQPQSDGSYLVDGVLRIRVEGGGEPMLRESAGQRELLVPVRFDGNTAELTQEIIW</sequence>
<dbReference type="InterPro" id="IPR010496">
    <property type="entry name" value="AL/BT2_dom"/>
</dbReference>
<evidence type="ECO:0000313" key="9">
    <source>
        <dbReference type="Proteomes" id="UP000320496"/>
    </source>
</evidence>
<dbReference type="RefSeq" id="WP_197443758.1">
    <property type="nucleotide sequence ID" value="NZ_CP036275.1"/>
</dbReference>
<evidence type="ECO:0000256" key="3">
    <source>
        <dbReference type="ARBA" id="ARBA00023004"/>
    </source>
</evidence>
<dbReference type="SUPFAM" id="SSF56988">
    <property type="entry name" value="Anthrax protective antigen"/>
    <property type="match status" value="1"/>
</dbReference>
<dbReference type="InterPro" id="IPR009056">
    <property type="entry name" value="Cyt_c-like_dom"/>
</dbReference>
<dbReference type="InterPro" id="IPR037524">
    <property type="entry name" value="PA14/GLEYA"/>
</dbReference>
<evidence type="ECO:0000259" key="6">
    <source>
        <dbReference type="PROSITE" id="PS51007"/>
    </source>
</evidence>
<dbReference type="InterPro" id="IPR011658">
    <property type="entry name" value="PA14_dom"/>
</dbReference>
<dbReference type="EMBL" id="CP036275">
    <property type="protein sequence ID" value="QDU40490.1"/>
    <property type="molecule type" value="Genomic_DNA"/>
</dbReference>
<feature type="domain" description="PA14" evidence="7">
    <location>
        <begin position="515"/>
        <end position="651"/>
    </location>
</feature>
<dbReference type="Gene3D" id="2.60.120.380">
    <property type="match status" value="1"/>
</dbReference>
<feature type="domain" description="Cytochrome c" evidence="6">
    <location>
        <begin position="428"/>
        <end position="511"/>
    </location>
</feature>
<dbReference type="InterPro" id="IPR036909">
    <property type="entry name" value="Cyt_c-like_dom_sf"/>
</dbReference>
<evidence type="ECO:0000256" key="1">
    <source>
        <dbReference type="ARBA" id="ARBA00022617"/>
    </source>
</evidence>
<dbReference type="PANTHER" id="PTHR33546">
    <property type="entry name" value="LARGE, MULTIFUNCTIONAL SECRETED PROTEIN-RELATED"/>
    <property type="match status" value="1"/>
</dbReference>
<accession>A0A517ZDH6</accession>
<evidence type="ECO:0000256" key="4">
    <source>
        <dbReference type="PROSITE-ProRule" id="PRU00433"/>
    </source>
</evidence>
<evidence type="ECO:0000256" key="5">
    <source>
        <dbReference type="SAM" id="SignalP"/>
    </source>
</evidence>
<name>A0A517ZDH6_9PLAN</name>
<gene>
    <name evidence="8" type="ORF">Mal4_48480</name>
</gene>
<proteinExistence type="predicted"/>
<dbReference type="Proteomes" id="UP000320496">
    <property type="component" value="Chromosome"/>
</dbReference>
<evidence type="ECO:0000313" key="8">
    <source>
        <dbReference type="EMBL" id="QDU40490.1"/>
    </source>
</evidence>